<accession>A0A9W7YA68</accession>
<name>A0A9W7YA68_9FUNG</name>
<dbReference type="Pfam" id="PF10155">
    <property type="entry name" value="CNOT11"/>
    <property type="match status" value="1"/>
</dbReference>
<gene>
    <name evidence="1" type="ORF">LPJ61_004093</name>
</gene>
<dbReference type="GO" id="GO:0030014">
    <property type="term" value="C:CCR4-NOT complex"/>
    <property type="evidence" value="ECO:0007669"/>
    <property type="project" value="InterPro"/>
</dbReference>
<sequence length="255" mass="27291">MDAAAAGALFEYIATAAVCRPPGPLPRLFPAAFDPAEDAQIVSDGIARARAQLAARERHERAQRVLAQLDAAASAETGGALEPQTMGLITRTLRERPELVRDIPLDADHIRMYAKNCWSVLEAIIDIAEGPQEANRIIQCSVARPMSVVEHNCLAQLLINKAAAISAETLFVYLDAVEASCRQQPATGGAQVHNVRLAAKVFNSALDANAALAEAMSIELCSFCLSYTRVKDATDLYRRVLSAHSCPASPVPSST</sequence>
<keyword evidence="2" id="KW-1185">Reference proteome</keyword>
<dbReference type="InterPro" id="IPR019312">
    <property type="entry name" value="CNOT11"/>
</dbReference>
<reference evidence="1" key="1">
    <citation type="submission" date="2022-07" db="EMBL/GenBank/DDBJ databases">
        <title>Phylogenomic reconstructions and comparative analyses of Kickxellomycotina fungi.</title>
        <authorList>
            <person name="Reynolds N.K."/>
            <person name="Stajich J.E."/>
            <person name="Barry K."/>
            <person name="Grigoriev I.V."/>
            <person name="Crous P."/>
            <person name="Smith M.E."/>
        </authorList>
    </citation>
    <scope>NUCLEOTIDE SEQUENCE</scope>
    <source>
        <strain evidence="1">BCRC 34381</strain>
    </source>
</reference>
<dbReference type="OrthoDB" id="10265389at2759"/>
<comment type="caution">
    <text evidence="1">The sequence shown here is derived from an EMBL/GenBank/DDBJ whole genome shotgun (WGS) entry which is preliminary data.</text>
</comment>
<evidence type="ECO:0008006" key="3">
    <source>
        <dbReference type="Google" id="ProtNLM"/>
    </source>
</evidence>
<dbReference type="AlphaFoldDB" id="A0A9W7YA68"/>
<evidence type="ECO:0000313" key="2">
    <source>
        <dbReference type="Proteomes" id="UP001143981"/>
    </source>
</evidence>
<evidence type="ECO:0000313" key="1">
    <source>
        <dbReference type="EMBL" id="KAJ1728321.1"/>
    </source>
</evidence>
<organism evidence="1 2">
    <name type="scientific">Coemansia biformis</name>
    <dbReference type="NCBI Taxonomy" id="1286918"/>
    <lineage>
        <taxon>Eukaryota</taxon>
        <taxon>Fungi</taxon>
        <taxon>Fungi incertae sedis</taxon>
        <taxon>Zoopagomycota</taxon>
        <taxon>Kickxellomycotina</taxon>
        <taxon>Kickxellomycetes</taxon>
        <taxon>Kickxellales</taxon>
        <taxon>Kickxellaceae</taxon>
        <taxon>Coemansia</taxon>
    </lineage>
</organism>
<dbReference type="Proteomes" id="UP001143981">
    <property type="component" value="Unassembled WGS sequence"/>
</dbReference>
<protein>
    <recommendedName>
        <fullName evidence="3">CCR4-NOT transcription complex subunit 11</fullName>
    </recommendedName>
</protein>
<dbReference type="EMBL" id="JANBOI010000845">
    <property type="protein sequence ID" value="KAJ1728321.1"/>
    <property type="molecule type" value="Genomic_DNA"/>
</dbReference>
<proteinExistence type="predicted"/>